<dbReference type="Proteomes" id="UP000297741">
    <property type="component" value="Unassembled WGS sequence"/>
</dbReference>
<accession>A0ABY2KGW7</accession>
<reference evidence="1 2" key="1">
    <citation type="submission" date="2018-11" db="EMBL/GenBank/DDBJ databases">
        <title>Tabrizicola sp. isolated from sediment of alpine lake.</title>
        <authorList>
            <person name="Liu Z."/>
        </authorList>
    </citation>
    <scope>NUCLEOTIDE SEQUENCE [LARGE SCALE GENOMIC DNA]</scope>
    <source>
        <strain evidence="1 2">DRYC-M-16</strain>
    </source>
</reference>
<gene>
    <name evidence="1" type="ORF">EEB11_18675</name>
</gene>
<dbReference type="Pfam" id="PF11185">
    <property type="entry name" value="DUF2971"/>
    <property type="match status" value="1"/>
</dbReference>
<proteinExistence type="predicted"/>
<name>A0ABY2KGW7_9RHOB</name>
<dbReference type="InterPro" id="IPR021352">
    <property type="entry name" value="DUF2971"/>
</dbReference>
<dbReference type="EMBL" id="RPEM01000026">
    <property type="protein sequence ID" value="TGD41403.1"/>
    <property type="molecule type" value="Genomic_DNA"/>
</dbReference>
<keyword evidence="2" id="KW-1185">Reference proteome</keyword>
<dbReference type="RefSeq" id="WP_135433986.1">
    <property type="nucleotide sequence ID" value="NZ_RPEM01000026.1"/>
</dbReference>
<organism evidence="1 2">
    <name type="scientific">Pseudotabrizicola sediminis</name>
    <dbReference type="NCBI Taxonomy" id="2486418"/>
    <lineage>
        <taxon>Bacteria</taxon>
        <taxon>Pseudomonadati</taxon>
        <taxon>Pseudomonadota</taxon>
        <taxon>Alphaproteobacteria</taxon>
        <taxon>Rhodobacterales</taxon>
        <taxon>Paracoccaceae</taxon>
        <taxon>Pseudotabrizicola</taxon>
    </lineage>
</organism>
<protein>
    <submittedName>
        <fullName evidence="1">DUF2971 domain-containing protein</fullName>
    </submittedName>
</protein>
<sequence length="314" mass="35708">MAKRKIPERLYKYRTFSNRTLDALIADQVFFADPSTFNDPLDTKPTLDTDIDADALAAILSRLVEQRVSAEMSAAAKTIRYRGPKTISHIAAHSRRRAEQVVAEIRYHATNPEYDVEDPARFLFGQYVEEELLRRYGKGIFSLAERANCPLMWSHYGDQHKGVCIGYSIPARAAGDLHKISYGGSRLIAASAVAAMLDGDEEARHQVDEAVLTKKAVDWRYEREWRLVGPRGPHDSPLEMEEVVFGMRCSHTVKFAIVKALTGRSRPVRFYEIRERHGRFLLGRYMLDVDELSASLPQRALEMYDHFDDLSGEA</sequence>
<evidence type="ECO:0000313" key="1">
    <source>
        <dbReference type="EMBL" id="TGD41403.1"/>
    </source>
</evidence>
<evidence type="ECO:0000313" key="2">
    <source>
        <dbReference type="Proteomes" id="UP000297741"/>
    </source>
</evidence>
<comment type="caution">
    <text evidence="1">The sequence shown here is derived from an EMBL/GenBank/DDBJ whole genome shotgun (WGS) entry which is preliminary data.</text>
</comment>